<dbReference type="GO" id="GO:0016757">
    <property type="term" value="F:glycosyltransferase activity"/>
    <property type="evidence" value="ECO:0007669"/>
    <property type="project" value="InterPro"/>
</dbReference>
<name>L0A6K1_DEIPD</name>
<dbReference type="GO" id="GO:0009103">
    <property type="term" value="P:lipopolysaccharide biosynthetic process"/>
    <property type="evidence" value="ECO:0007669"/>
    <property type="project" value="TreeGrafter"/>
</dbReference>
<keyword evidence="1 4" id="KW-0808">Transferase</keyword>
<keyword evidence="5" id="KW-1185">Reference proteome</keyword>
<dbReference type="Pfam" id="PF00534">
    <property type="entry name" value="Glycos_transf_1"/>
    <property type="match status" value="1"/>
</dbReference>
<evidence type="ECO:0000259" key="2">
    <source>
        <dbReference type="Pfam" id="PF00534"/>
    </source>
</evidence>
<dbReference type="OrthoDB" id="139410at2"/>
<dbReference type="InterPro" id="IPR001296">
    <property type="entry name" value="Glyco_trans_1"/>
</dbReference>
<dbReference type="KEGG" id="dpd:Deipe_4146"/>
<proteinExistence type="predicted"/>
<evidence type="ECO:0000256" key="1">
    <source>
        <dbReference type="ARBA" id="ARBA00022679"/>
    </source>
</evidence>
<dbReference type="SUPFAM" id="SSF53756">
    <property type="entry name" value="UDP-Glycosyltransferase/glycogen phosphorylase"/>
    <property type="match status" value="1"/>
</dbReference>
<evidence type="ECO:0000259" key="3">
    <source>
        <dbReference type="Pfam" id="PF13439"/>
    </source>
</evidence>
<dbReference type="Gene3D" id="3.40.50.2000">
    <property type="entry name" value="Glycogen Phosphorylase B"/>
    <property type="match status" value="2"/>
</dbReference>
<geneLocation type="plasmid" evidence="4 5">
    <name>pDEIPE01</name>
</geneLocation>
<dbReference type="HOGENOM" id="CLU_009583_2_5_0"/>
<dbReference type="Pfam" id="PF13439">
    <property type="entry name" value="Glyco_transf_4"/>
    <property type="match status" value="1"/>
</dbReference>
<gene>
    <name evidence="4" type="ordered locus">Deipe_4146</name>
</gene>
<dbReference type="AlphaFoldDB" id="L0A6K1"/>
<dbReference type="PATRIC" id="fig|937777.3.peg.4173"/>
<dbReference type="RefSeq" id="WP_015231414.1">
    <property type="nucleotide sequence ID" value="NC_019789.1"/>
</dbReference>
<evidence type="ECO:0000313" key="4">
    <source>
        <dbReference type="EMBL" id="AFZ69513.1"/>
    </source>
</evidence>
<feature type="domain" description="Glycosyl transferase family 1" evidence="2">
    <location>
        <begin position="215"/>
        <end position="363"/>
    </location>
</feature>
<sequence length="389" mass="42983">MRIGVAGPVTLSLLTPYLEGAEALSDGYAFAPMARWVLGLRERGHQVAVFTLSPDVTKPRSYYGDGLSLHVAPYRLKGRARDFFAVERKELTLLMRSHPQDVLHAHWTYEFALAALASSRRVLVTAHDAPLQVLQHHPDLYRLARAAMSAVVAQKAPLMTAVSPYIAKHFARTTGRYDLHVVPNGIPTEAFTHTASIDWVRTDLTFASSMMGWGKRKNGANLLHAFSELHSQLPHTRLIMFGEGYGPGQEAYQYARAKDLVGGVEFAGKTPYDQMLARLSAEADIFVHPSLEESFGMALAEAMALGLPVIAGERSGAVPWVTDQGRAALLIDVSNVASLRNAMLNLAHHPAVRQQLSTYGREWARSRFTIEAQLTGYEQLYAEVLRRVL</sequence>
<dbReference type="PANTHER" id="PTHR46401">
    <property type="entry name" value="GLYCOSYLTRANSFERASE WBBK-RELATED"/>
    <property type="match status" value="1"/>
</dbReference>
<organism evidence="4 5">
    <name type="scientific">Deinococcus peraridilitoris (strain DSM 19664 / LMG 22246 / CIP 109416 / KR-200)</name>
    <dbReference type="NCBI Taxonomy" id="937777"/>
    <lineage>
        <taxon>Bacteria</taxon>
        <taxon>Thermotogati</taxon>
        <taxon>Deinococcota</taxon>
        <taxon>Deinococci</taxon>
        <taxon>Deinococcales</taxon>
        <taxon>Deinococcaceae</taxon>
        <taxon>Deinococcus</taxon>
    </lineage>
</organism>
<feature type="domain" description="Glycosyltransferase subfamily 4-like N-terminal" evidence="3">
    <location>
        <begin position="37"/>
        <end position="189"/>
    </location>
</feature>
<dbReference type="InterPro" id="IPR028098">
    <property type="entry name" value="Glyco_trans_4-like_N"/>
</dbReference>
<reference evidence="5" key="1">
    <citation type="submission" date="2012-03" db="EMBL/GenBank/DDBJ databases">
        <title>Complete sequence of plasmid 1 of Deinococcus peraridilitoris DSM 19664.</title>
        <authorList>
            <person name="Lucas S."/>
            <person name="Copeland A."/>
            <person name="Lapidus A."/>
            <person name="Glavina del Rio T."/>
            <person name="Dalin E."/>
            <person name="Tice H."/>
            <person name="Bruce D."/>
            <person name="Goodwin L."/>
            <person name="Pitluck S."/>
            <person name="Peters L."/>
            <person name="Mikhailova N."/>
            <person name="Lu M."/>
            <person name="Kyrpides N."/>
            <person name="Mavromatis K."/>
            <person name="Ivanova N."/>
            <person name="Brettin T."/>
            <person name="Detter J.C."/>
            <person name="Han C."/>
            <person name="Larimer F."/>
            <person name="Land M."/>
            <person name="Hauser L."/>
            <person name="Markowitz V."/>
            <person name="Cheng J.-F."/>
            <person name="Hugenholtz P."/>
            <person name="Woyke T."/>
            <person name="Wu D."/>
            <person name="Pukall R."/>
            <person name="Steenblock K."/>
            <person name="Brambilla E."/>
            <person name="Klenk H.-P."/>
            <person name="Eisen J.A."/>
        </authorList>
    </citation>
    <scope>NUCLEOTIDE SEQUENCE [LARGE SCALE GENOMIC DNA]</scope>
    <source>
        <strain evidence="5">DSM 19664 / LMG 22246 / CIP 109416 / KR-200</strain>
        <plasmid evidence="5">Plasmid pDEIPE01</plasmid>
    </source>
</reference>
<dbReference type="Proteomes" id="UP000010467">
    <property type="component" value="Plasmid pDEIPE01"/>
</dbReference>
<accession>L0A6K1</accession>
<keyword evidence="4" id="KW-0614">Plasmid</keyword>
<dbReference type="PANTHER" id="PTHR46401:SF2">
    <property type="entry name" value="GLYCOSYLTRANSFERASE WBBK-RELATED"/>
    <property type="match status" value="1"/>
</dbReference>
<dbReference type="EMBL" id="CP003383">
    <property type="protein sequence ID" value="AFZ69513.1"/>
    <property type="molecule type" value="Genomic_DNA"/>
</dbReference>
<protein>
    <submittedName>
        <fullName evidence="4">Glycosyltransferase</fullName>
    </submittedName>
</protein>
<dbReference type="CDD" id="cd03801">
    <property type="entry name" value="GT4_PimA-like"/>
    <property type="match status" value="1"/>
</dbReference>
<evidence type="ECO:0000313" key="5">
    <source>
        <dbReference type="Proteomes" id="UP000010467"/>
    </source>
</evidence>